<dbReference type="EMBL" id="JAIFTL010000046">
    <property type="protein sequence ID" value="KAG9325186.1"/>
    <property type="molecule type" value="Genomic_DNA"/>
</dbReference>
<keyword evidence="9" id="KW-1133">Transmembrane helix</keyword>
<dbReference type="InterPro" id="IPR018130">
    <property type="entry name" value="Ribosomal_uS2_CS"/>
</dbReference>
<dbReference type="HAMAP" id="MF_03015">
    <property type="entry name" value="Ribosomal_S2_euk"/>
    <property type="match status" value="1"/>
</dbReference>
<dbReference type="GO" id="GO:0000028">
    <property type="term" value="P:ribosomal small subunit assembly"/>
    <property type="evidence" value="ECO:0007669"/>
    <property type="project" value="UniProtKB-UniRule"/>
</dbReference>
<name>A0A9P8A9N5_MORAP</name>
<feature type="compositionally biased region" description="Low complexity" evidence="8">
    <location>
        <begin position="884"/>
        <end position="894"/>
    </location>
</feature>
<feature type="domain" description="Small ribosomal subunit protein uS2 C-terminal" evidence="11">
    <location>
        <begin position="839"/>
        <end position="910"/>
    </location>
</feature>
<evidence type="ECO:0000256" key="7">
    <source>
        <dbReference type="RuleBase" id="RU003631"/>
    </source>
</evidence>
<dbReference type="Pfam" id="PF11380">
    <property type="entry name" value="Stealth_CR2"/>
    <property type="match status" value="1"/>
</dbReference>
<feature type="domain" description="Stealth protein CR1 conserved region 1" evidence="12">
    <location>
        <begin position="109"/>
        <end position="131"/>
    </location>
</feature>
<dbReference type="GO" id="GO:0016772">
    <property type="term" value="F:transferase activity, transferring phosphorus-containing groups"/>
    <property type="evidence" value="ECO:0007669"/>
    <property type="project" value="InterPro"/>
</dbReference>
<evidence type="ECO:0000256" key="3">
    <source>
        <dbReference type="ARBA" id="ARBA00022490"/>
    </source>
</evidence>
<comment type="similarity">
    <text evidence="2 6 7">Belongs to the universal ribosomal protein uS2 family.</text>
</comment>
<evidence type="ECO:0000313" key="15">
    <source>
        <dbReference type="Proteomes" id="UP000717515"/>
    </source>
</evidence>
<evidence type="ECO:0000259" key="11">
    <source>
        <dbReference type="Pfam" id="PF16122"/>
    </source>
</evidence>
<dbReference type="PROSITE" id="PS00962">
    <property type="entry name" value="RIBOSOMAL_S2_1"/>
    <property type="match status" value="1"/>
</dbReference>
<evidence type="ECO:0000259" key="12">
    <source>
        <dbReference type="Pfam" id="PF17101"/>
    </source>
</evidence>
<feature type="transmembrane region" description="Helical" evidence="9">
    <location>
        <begin position="24"/>
        <end position="44"/>
    </location>
</feature>
<dbReference type="SUPFAM" id="SSF52313">
    <property type="entry name" value="Ribosomal protein S2"/>
    <property type="match status" value="1"/>
</dbReference>
<evidence type="ECO:0000259" key="10">
    <source>
        <dbReference type="Pfam" id="PF11380"/>
    </source>
</evidence>
<dbReference type="GO" id="GO:0003735">
    <property type="term" value="F:structural constituent of ribosome"/>
    <property type="evidence" value="ECO:0007669"/>
    <property type="project" value="UniProtKB-UniRule"/>
</dbReference>
<keyword evidence="5 6" id="KW-0687">Ribonucleoprotein</keyword>
<evidence type="ECO:0000256" key="5">
    <source>
        <dbReference type="ARBA" id="ARBA00023274"/>
    </source>
</evidence>
<feature type="domain" description="Stealth protein CR2 conserved region 2" evidence="10">
    <location>
        <begin position="156"/>
        <end position="263"/>
    </location>
</feature>
<keyword evidence="4 6" id="KW-0689">Ribosomal protein</keyword>
<organism evidence="14 15">
    <name type="scientific">Mortierella alpina</name>
    <name type="common">Oleaginous fungus</name>
    <name type="synonym">Mortierella renispora</name>
    <dbReference type="NCBI Taxonomy" id="64518"/>
    <lineage>
        <taxon>Eukaryota</taxon>
        <taxon>Fungi</taxon>
        <taxon>Fungi incertae sedis</taxon>
        <taxon>Mucoromycota</taxon>
        <taxon>Mortierellomycotina</taxon>
        <taxon>Mortierellomycetes</taxon>
        <taxon>Mortierellales</taxon>
        <taxon>Mortierellaceae</taxon>
        <taxon>Mortierella</taxon>
    </lineage>
</organism>
<protein>
    <recommendedName>
        <fullName evidence="6">Small ribosomal subunit protein uS2</fullName>
    </recommendedName>
</protein>
<evidence type="ECO:0000313" key="14">
    <source>
        <dbReference type="EMBL" id="KAG9325186.1"/>
    </source>
</evidence>
<dbReference type="AlphaFoldDB" id="A0A9P8A9N5"/>
<dbReference type="InterPro" id="IPR027498">
    <property type="entry name" value="Ribosomal_uS2_euk"/>
</dbReference>
<dbReference type="InterPro" id="IPR021520">
    <property type="entry name" value="Stealth_CR2"/>
</dbReference>
<feature type="region of interest" description="Disordered" evidence="8">
    <location>
        <begin position="861"/>
        <end position="894"/>
    </location>
</feature>
<dbReference type="PRINTS" id="PR00395">
    <property type="entry name" value="RIBOSOMALS2"/>
</dbReference>
<comment type="subunit">
    <text evidence="6">Component of the small ribosomal subunit. Mature ribosomes consist of a small (40S) and a large (60S) subunit. The 40S subunit contains about 33 different proteins and 1 molecule of RNA (18S). The 60S subunit contains about 49 different proteins and 3 molecules of RNA (25S, 5.8S and 5S). Interacts with RPS21.</text>
</comment>
<dbReference type="InterPro" id="IPR001865">
    <property type="entry name" value="Ribosomal_uS2"/>
</dbReference>
<evidence type="ECO:0000256" key="9">
    <source>
        <dbReference type="SAM" id="Phobius"/>
    </source>
</evidence>
<dbReference type="Pfam" id="PF17101">
    <property type="entry name" value="Stealth_CR1"/>
    <property type="match status" value="1"/>
</dbReference>
<sequence>MAFIRTPISTHVRHTRLWKSSPRCLVLTLAAAFFILNSLFYYAIPSRHVADNSVLPPGPTSTSPTLRDQTWTGTSPTHSYQSNPDWFADWIRWRGIDPGYADTAANTQKIDIVYTWVNGSDPALQSLREEYQRTSPLFAQDGVGDEKTIAAATAKRFRDMDELQYSVRSVADYASDMFRHVYILTTEVEEGRGQVPNWLDLTGNIIRPVLHRTIFENSSHLPSFNSLAIESQIHHLPGVTDVFVYMNDDVFFGTTFLPSDIWTALYGFVFHMEGGLRVPPVIRPTEKNPLSVGEWSSLQYSNFLLSQRFGPRYRAYIAHVPHVLSVSMLKEIQNLWPQDMESTASHRFRGEGDAKDIHVSFFMAHYVMERLRETQLESYWVHRLDVNHDGILDWKEREKLILLIQSWNSNQQQEVRLRQRHSRPTMIAGYDGVFKRVGVPWSGSTVYRLAGMDGYPFMIKDADTSKTIPLVPSLNEKGEQQQPQIPYMRYEQPQTRTCQLDLAFCLGNEFVDPKQPAMTRNEIQKVFQRLAFEEFHCGDCLLEILTQHPDAGVSAWMPQNEHSEAFQDVTQKVSRYNYVLGTSDYSFMALQGVEAAQKNLGKLLEAREKKAFFCINDDFPDNEELQTKMPITLTTIAMSGLPAILKATEEDIKLLLSAQSHLGTKNCDVHMEPYVWKRRADGVHIINIGKTWEKIVLAARIIVAIENPADICVISARPYGQRAALKFASHTGAQAIAGRFTPGTFTNYITRAFKEPRLIIVTDPLTDHQAIKEASYVNIPVIAFADTESPLRYVDVAIPTNNRSKHSIGLAYWLLAREVLRLRGTISRSAPWDIMVDMFFYRDPEEKAEEEAAAAAAEKAVEGTWAPGEAAPTEWTGDVAPVPAAAGDWADSTAATADWSVETTAQDSWSA</sequence>
<evidence type="ECO:0000256" key="4">
    <source>
        <dbReference type="ARBA" id="ARBA00022980"/>
    </source>
</evidence>
<dbReference type="Proteomes" id="UP000717515">
    <property type="component" value="Unassembled WGS sequence"/>
</dbReference>
<dbReference type="InterPro" id="IPR031357">
    <property type="entry name" value="Stealth_CR3"/>
</dbReference>
<comment type="caution">
    <text evidence="14">The sequence shown here is derived from an EMBL/GenBank/DDBJ whole genome shotgun (WGS) entry which is preliminary data.</text>
</comment>
<dbReference type="InterPro" id="IPR023591">
    <property type="entry name" value="Ribosomal_uS2_flav_dom_sf"/>
</dbReference>
<feature type="compositionally biased region" description="Polar residues" evidence="8">
    <location>
        <begin position="66"/>
        <end position="79"/>
    </location>
</feature>
<evidence type="ECO:0000259" key="13">
    <source>
        <dbReference type="Pfam" id="PF17102"/>
    </source>
</evidence>
<evidence type="ECO:0000256" key="2">
    <source>
        <dbReference type="ARBA" id="ARBA00006242"/>
    </source>
</evidence>
<keyword evidence="3 6" id="KW-0963">Cytoplasm</keyword>
<evidence type="ECO:0000256" key="8">
    <source>
        <dbReference type="SAM" id="MobiDB-lite"/>
    </source>
</evidence>
<gene>
    <name evidence="6" type="primary">RPS0</name>
    <name evidence="14" type="ORF">KVV02_002040</name>
</gene>
<dbReference type="InterPro" id="IPR005707">
    <property type="entry name" value="Ribosomal_uS2_euk/arc"/>
</dbReference>
<accession>A0A9P8A9N5</accession>
<dbReference type="InterPro" id="IPR032281">
    <property type="entry name" value="Ribosomal_uS2_C"/>
</dbReference>
<keyword evidence="9" id="KW-0812">Transmembrane</keyword>
<proteinExistence type="inferred from homology"/>
<dbReference type="FunFam" id="3.40.50.10490:FF:000010">
    <property type="entry name" value="40S ribosomal protein S0"/>
    <property type="match status" value="1"/>
</dbReference>
<dbReference type="GO" id="GO:0022627">
    <property type="term" value="C:cytosolic small ribosomal subunit"/>
    <property type="evidence" value="ECO:0007669"/>
    <property type="project" value="UniProtKB-UniRule"/>
</dbReference>
<dbReference type="CDD" id="cd01425">
    <property type="entry name" value="RPS2"/>
    <property type="match status" value="1"/>
</dbReference>
<feature type="region of interest" description="Disordered" evidence="8">
    <location>
        <begin position="53"/>
        <end position="79"/>
    </location>
</feature>
<keyword evidence="9" id="KW-0472">Membrane</keyword>
<dbReference type="GO" id="GO:0006412">
    <property type="term" value="P:translation"/>
    <property type="evidence" value="ECO:0007669"/>
    <property type="project" value="UniProtKB-UniRule"/>
</dbReference>
<dbReference type="Pfam" id="PF17102">
    <property type="entry name" value="Stealth_CR3"/>
    <property type="match status" value="1"/>
</dbReference>
<dbReference type="PROSITE" id="PS00963">
    <property type="entry name" value="RIBOSOMAL_S2_2"/>
    <property type="match status" value="1"/>
</dbReference>
<evidence type="ECO:0000256" key="1">
    <source>
        <dbReference type="ARBA" id="ARBA00004496"/>
    </source>
</evidence>
<dbReference type="PANTHER" id="PTHR11489">
    <property type="entry name" value="40S RIBOSOMAL PROTEIN SA"/>
    <property type="match status" value="1"/>
</dbReference>
<comment type="subcellular location">
    <subcellularLocation>
        <location evidence="1 6">Cytoplasm</location>
    </subcellularLocation>
</comment>
<dbReference type="Pfam" id="PF00318">
    <property type="entry name" value="Ribosomal_S2"/>
    <property type="match status" value="2"/>
</dbReference>
<feature type="domain" description="Stealth protein CR3 conserved region 3" evidence="13">
    <location>
        <begin position="318"/>
        <end position="369"/>
    </location>
</feature>
<dbReference type="NCBIfam" id="TIGR01012">
    <property type="entry name" value="uS2_euk_arch"/>
    <property type="match status" value="1"/>
</dbReference>
<dbReference type="Gene3D" id="3.40.50.10490">
    <property type="entry name" value="Glucose-6-phosphate isomerase like protein, domain 1"/>
    <property type="match status" value="1"/>
</dbReference>
<reference evidence="14" key="1">
    <citation type="submission" date="2021-07" db="EMBL/GenBank/DDBJ databases">
        <title>Draft genome of Mortierella alpina, strain LL118, isolated from an aspen leaf litter sample.</title>
        <authorList>
            <person name="Yang S."/>
            <person name="Vinatzer B.A."/>
        </authorList>
    </citation>
    <scope>NUCLEOTIDE SEQUENCE</scope>
    <source>
        <strain evidence="14">LL118</strain>
    </source>
</reference>
<evidence type="ECO:0000256" key="6">
    <source>
        <dbReference type="HAMAP-Rule" id="MF_03015"/>
    </source>
</evidence>
<comment type="function">
    <text evidence="6">Required for the assembly and/or stability of the 40S ribosomal subunit. Required for the processing of the 20S rRNA-precursor to mature 18S rRNA in a late step of the maturation of 40S ribosomal subunits.</text>
</comment>
<dbReference type="Pfam" id="PF16122">
    <property type="entry name" value="40S_SA_C"/>
    <property type="match status" value="1"/>
</dbReference>
<dbReference type="InterPro" id="IPR031358">
    <property type="entry name" value="Stealth_CR1"/>
</dbReference>